<comment type="caution">
    <text evidence="8">The sequence shown here is derived from an EMBL/GenBank/DDBJ whole genome shotgun (WGS) entry which is preliminary data.</text>
</comment>
<evidence type="ECO:0000256" key="1">
    <source>
        <dbReference type="ARBA" id="ARBA00004141"/>
    </source>
</evidence>
<protein>
    <submittedName>
        <fullName evidence="8">Uncharacterized protein</fullName>
    </submittedName>
</protein>
<evidence type="ECO:0000256" key="2">
    <source>
        <dbReference type="ARBA" id="ARBA00005268"/>
    </source>
</evidence>
<feature type="transmembrane region" description="Helical" evidence="7">
    <location>
        <begin position="62"/>
        <end position="83"/>
    </location>
</feature>
<dbReference type="OrthoDB" id="432685at2759"/>
<reference evidence="8" key="1">
    <citation type="journal article" date="2020" name="Fungal Divers.">
        <title>Resolving the Mortierellaceae phylogeny through synthesis of multi-gene phylogenetics and phylogenomics.</title>
        <authorList>
            <person name="Vandepol N."/>
            <person name="Liber J."/>
            <person name="Desiro A."/>
            <person name="Na H."/>
            <person name="Kennedy M."/>
            <person name="Barry K."/>
            <person name="Grigoriev I.V."/>
            <person name="Miller A.N."/>
            <person name="O'Donnell K."/>
            <person name="Stajich J.E."/>
            <person name="Bonito G."/>
        </authorList>
    </citation>
    <scope>NUCLEOTIDE SEQUENCE</scope>
    <source>
        <strain evidence="8">NVP60</strain>
    </source>
</reference>
<dbReference type="PANTHER" id="PTHR30028">
    <property type="entry name" value="UPF0014 INNER MEMBRANE PROTEIN YBBM-RELATED"/>
    <property type="match status" value="1"/>
</dbReference>
<feature type="region of interest" description="Disordered" evidence="6">
    <location>
        <begin position="297"/>
        <end position="362"/>
    </location>
</feature>
<evidence type="ECO:0000256" key="7">
    <source>
        <dbReference type="SAM" id="Phobius"/>
    </source>
</evidence>
<feature type="transmembrane region" description="Helical" evidence="7">
    <location>
        <begin position="222"/>
        <end position="248"/>
    </location>
</feature>
<evidence type="ECO:0000313" key="8">
    <source>
        <dbReference type="EMBL" id="KAG0314482.1"/>
    </source>
</evidence>
<keyword evidence="5 7" id="KW-0472">Membrane</keyword>
<feature type="compositionally biased region" description="Polar residues" evidence="6">
    <location>
        <begin position="353"/>
        <end position="362"/>
    </location>
</feature>
<evidence type="ECO:0000256" key="4">
    <source>
        <dbReference type="ARBA" id="ARBA00022989"/>
    </source>
</evidence>
<proteinExistence type="inferred from homology"/>
<feature type="transmembrane region" description="Helical" evidence="7">
    <location>
        <begin position="35"/>
        <end position="56"/>
    </location>
</feature>
<evidence type="ECO:0000256" key="3">
    <source>
        <dbReference type="ARBA" id="ARBA00022692"/>
    </source>
</evidence>
<sequence length="362" mass="38793">MVELQWYHVAIASVLILVNGALSVALGLGLEKRLFISATRCVVQLTIMGTVLQTIFDAKNPVFVILMALLLITLGTNEAVFNVSKRRHIYMFPSVLVSMGCSCLIVGTFGTRLAMGVDPFRSPKEFIPALGMLLGNTMTAISLGLDQCLSQLSENKERIELYLSMGATRWEACRPVAIEAMRRAMLPTINQMSIIGLISIPGMMTGQLIAGASVMNAVKSQIIIMYLISGAAAFGTLSSVMICLRVCFDSSDRLRPERIIKTQSIIPKSVKDFGQRVSMTLGNMFCCCCPGSRSTNGKGDVSPSQSPSATPLASPPRSQTQSPSYDESRRANGGSGGGAQKKGKGQIGGAEPTETTPLVRSR</sequence>
<accession>A0A9P6R7S8</accession>
<organism evidence="8 9">
    <name type="scientific">Linnemannia gamsii</name>
    <dbReference type="NCBI Taxonomy" id="64522"/>
    <lineage>
        <taxon>Eukaryota</taxon>
        <taxon>Fungi</taxon>
        <taxon>Fungi incertae sedis</taxon>
        <taxon>Mucoromycota</taxon>
        <taxon>Mortierellomycotina</taxon>
        <taxon>Mortierellomycetes</taxon>
        <taxon>Mortierellales</taxon>
        <taxon>Mortierellaceae</taxon>
        <taxon>Linnemannia</taxon>
    </lineage>
</organism>
<feature type="transmembrane region" description="Helical" evidence="7">
    <location>
        <begin position="95"/>
        <end position="114"/>
    </location>
</feature>
<dbReference type="Pfam" id="PF03649">
    <property type="entry name" value="UPF0014"/>
    <property type="match status" value="1"/>
</dbReference>
<evidence type="ECO:0000256" key="6">
    <source>
        <dbReference type="SAM" id="MobiDB-lite"/>
    </source>
</evidence>
<comment type="subcellular location">
    <subcellularLocation>
        <location evidence="1">Membrane</location>
        <topology evidence="1">Multi-pass membrane protein</topology>
    </subcellularLocation>
</comment>
<dbReference type="Proteomes" id="UP000823405">
    <property type="component" value="Unassembled WGS sequence"/>
</dbReference>
<feature type="transmembrane region" description="Helical" evidence="7">
    <location>
        <begin position="126"/>
        <end position="145"/>
    </location>
</feature>
<feature type="transmembrane region" description="Helical" evidence="7">
    <location>
        <begin position="6"/>
        <end position="28"/>
    </location>
</feature>
<dbReference type="GO" id="GO:0005886">
    <property type="term" value="C:plasma membrane"/>
    <property type="evidence" value="ECO:0007669"/>
    <property type="project" value="TreeGrafter"/>
</dbReference>
<comment type="similarity">
    <text evidence="2">Belongs to the UPF0014 family.</text>
</comment>
<gene>
    <name evidence="8" type="ORF">BGZ97_009266</name>
</gene>
<keyword evidence="3 7" id="KW-0812">Transmembrane</keyword>
<dbReference type="EMBL" id="JAAAIN010000440">
    <property type="protein sequence ID" value="KAG0314482.1"/>
    <property type="molecule type" value="Genomic_DNA"/>
</dbReference>
<keyword evidence="4 7" id="KW-1133">Transmembrane helix</keyword>
<name>A0A9P6R7S8_9FUNG</name>
<evidence type="ECO:0000256" key="5">
    <source>
        <dbReference type="ARBA" id="ARBA00023136"/>
    </source>
</evidence>
<feature type="compositionally biased region" description="Gly residues" evidence="6">
    <location>
        <begin position="333"/>
        <end position="348"/>
    </location>
</feature>
<feature type="compositionally biased region" description="Polar residues" evidence="6">
    <location>
        <begin position="297"/>
        <end position="325"/>
    </location>
</feature>
<dbReference type="InterPro" id="IPR005226">
    <property type="entry name" value="UPF0014_fam"/>
</dbReference>
<evidence type="ECO:0000313" key="9">
    <source>
        <dbReference type="Proteomes" id="UP000823405"/>
    </source>
</evidence>
<keyword evidence="9" id="KW-1185">Reference proteome</keyword>
<dbReference type="PANTHER" id="PTHR30028:SF0">
    <property type="entry name" value="PROTEIN ALUMINUM SENSITIVE 3"/>
    <property type="match status" value="1"/>
</dbReference>
<dbReference type="AlphaFoldDB" id="A0A9P6R7S8"/>
<feature type="transmembrane region" description="Helical" evidence="7">
    <location>
        <begin position="192"/>
        <end position="210"/>
    </location>
</feature>